<dbReference type="Proteomes" id="UP000030151">
    <property type="component" value="Unassembled WGS sequence"/>
</dbReference>
<evidence type="ECO:0000313" key="1">
    <source>
        <dbReference type="EMBL" id="EXV02582.1"/>
    </source>
</evidence>
<reference evidence="1 2" key="1">
    <citation type="submission" date="2014-02" db="EMBL/GenBank/DDBJ databases">
        <title>The genome sequence of the entomopathogenic fungus Metarhizium robertsii ARSEF 2575.</title>
        <authorList>
            <person name="Giuliano Garisto Donzelli B."/>
            <person name="Roe B.A."/>
            <person name="Macmil S.L."/>
            <person name="Krasnoff S.B."/>
            <person name="Gibson D.M."/>
        </authorList>
    </citation>
    <scope>NUCLEOTIDE SEQUENCE [LARGE SCALE GENOMIC DNA]</scope>
    <source>
        <strain evidence="1 2">ARSEF 2575</strain>
    </source>
</reference>
<dbReference type="EMBL" id="JELW01000004">
    <property type="protein sequence ID" value="EXV02582.1"/>
    <property type="molecule type" value="Genomic_DNA"/>
</dbReference>
<dbReference type="HOGENOM" id="CLU_2671598_0_0_1"/>
<accession>A0A0A1UX29</accession>
<comment type="caution">
    <text evidence="1">The sequence shown here is derived from an EMBL/GenBank/DDBJ whole genome shotgun (WGS) entry which is preliminary data.</text>
</comment>
<protein>
    <submittedName>
        <fullName evidence="1">Uncharacterized protein</fullName>
    </submittedName>
</protein>
<gene>
    <name evidence="1" type="ORF">X797_003704</name>
</gene>
<proteinExistence type="predicted"/>
<name>A0A0A1UX29_9HYPO</name>
<dbReference type="AlphaFoldDB" id="A0A0A1UX29"/>
<organism evidence="1 2">
    <name type="scientific">Metarhizium robertsii</name>
    <dbReference type="NCBI Taxonomy" id="568076"/>
    <lineage>
        <taxon>Eukaryota</taxon>
        <taxon>Fungi</taxon>
        <taxon>Dikarya</taxon>
        <taxon>Ascomycota</taxon>
        <taxon>Pezizomycotina</taxon>
        <taxon>Sordariomycetes</taxon>
        <taxon>Hypocreomycetidae</taxon>
        <taxon>Hypocreales</taxon>
        <taxon>Clavicipitaceae</taxon>
        <taxon>Metarhizium</taxon>
    </lineage>
</organism>
<sequence length="75" mass="8740">MLQPFIQECCDHSLMLSKRIVPTTAWFSPLSRPAGIGKALSYQLRNSRIASHLRVTEGEFDYWFAMVWIWFPIHG</sequence>
<evidence type="ECO:0000313" key="2">
    <source>
        <dbReference type="Proteomes" id="UP000030151"/>
    </source>
</evidence>